<accession>A0ACC0EHN5</accession>
<reference evidence="1 2" key="3">
    <citation type="journal article" date="2022" name="Microbiol. Spectr.">
        <title>Folding features and dynamics of 3D genome architecture in plant fungal pathogens.</title>
        <authorList>
            <person name="Xia C."/>
        </authorList>
    </citation>
    <scope>NUCLEOTIDE SEQUENCE [LARGE SCALE GENOMIC DNA]</scope>
    <source>
        <strain evidence="1 2">93-210</strain>
    </source>
</reference>
<gene>
    <name evidence="1" type="ORF">MJO28_006729</name>
</gene>
<reference evidence="2" key="2">
    <citation type="journal article" date="2018" name="Mol. Plant Microbe Interact.">
        <title>Genome sequence resources for the wheat stripe rust pathogen (Puccinia striiformis f. sp. tritici) and the barley stripe rust pathogen (Puccinia striiformis f. sp. hordei).</title>
        <authorList>
            <person name="Xia C."/>
            <person name="Wang M."/>
            <person name="Yin C."/>
            <person name="Cornejo O.E."/>
            <person name="Hulbert S.H."/>
            <person name="Chen X."/>
        </authorList>
    </citation>
    <scope>NUCLEOTIDE SEQUENCE [LARGE SCALE GENOMIC DNA]</scope>
    <source>
        <strain evidence="2">93-210</strain>
    </source>
</reference>
<dbReference type="EMBL" id="CM045870">
    <property type="protein sequence ID" value="KAI7954182.1"/>
    <property type="molecule type" value="Genomic_DNA"/>
</dbReference>
<dbReference type="Proteomes" id="UP001060170">
    <property type="component" value="Chromosome 6"/>
</dbReference>
<evidence type="ECO:0000313" key="2">
    <source>
        <dbReference type="Proteomes" id="UP001060170"/>
    </source>
</evidence>
<evidence type="ECO:0000313" key="1">
    <source>
        <dbReference type="EMBL" id="KAI7954182.1"/>
    </source>
</evidence>
<name>A0ACC0EHN5_9BASI</name>
<sequence length="168" mass="19262">MIRQATQTKRRSHKRSCESDGPIEIVHTPLECTLYGKPVRLGERPDRLGVIISPSIAKTRFGVRVQKPPIASASGQSLKACRLLGLAVERSAYWMLLWRRSDCLPHKYEAGHGQQSIEVPHPSRLEEYIFKPRNLRLTVWTGEVDHNSHRRRRSVRPSQFPAISRTVH</sequence>
<organism evidence="1 2">
    <name type="scientific">Puccinia striiformis f. sp. tritici</name>
    <dbReference type="NCBI Taxonomy" id="168172"/>
    <lineage>
        <taxon>Eukaryota</taxon>
        <taxon>Fungi</taxon>
        <taxon>Dikarya</taxon>
        <taxon>Basidiomycota</taxon>
        <taxon>Pucciniomycotina</taxon>
        <taxon>Pucciniomycetes</taxon>
        <taxon>Pucciniales</taxon>
        <taxon>Pucciniaceae</taxon>
        <taxon>Puccinia</taxon>
    </lineage>
</organism>
<reference evidence="2" key="1">
    <citation type="journal article" date="2018" name="BMC Genomics">
        <title>Genomic insights into host adaptation between the wheat stripe rust pathogen (Puccinia striiformis f. sp. tritici) and the barley stripe rust pathogen (Puccinia striiformis f. sp. hordei).</title>
        <authorList>
            <person name="Xia C."/>
            <person name="Wang M."/>
            <person name="Yin C."/>
            <person name="Cornejo O.E."/>
            <person name="Hulbert S.H."/>
            <person name="Chen X."/>
        </authorList>
    </citation>
    <scope>NUCLEOTIDE SEQUENCE [LARGE SCALE GENOMIC DNA]</scope>
    <source>
        <strain evidence="2">93-210</strain>
    </source>
</reference>
<proteinExistence type="predicted"/>
<comment type="caution">
    <text evidence="1">The sequence shown here is derived from an EMBL/GenBank/DDBJ whole genome shotgun (WGS) entry which is preliminary data.</text>
</comment>
<protein>
    <submittedName>
        <fullName evidence="1">Uncharacterized protein</fullName>
    </submittedName>
</protein>
<keyword evidence="2" id="KW-1185">Reference proteome</keyword>